<dbReference type="PANTHER" id="PTHR10720:SF0">
    <property type="entry name" value="HEME OXYGENASE"/>
    <property type="match status" value="1"/>
</dbReference>
<gene>
    <name evidence="5" type="ORF">CYMTET_54082</name>
</gene>
<keyword evidence="1" id="KW-0349">Heme</keyword>
<evidence type="ECO:0000313" key="6">
    <source>
        <dbReference type="Proteomes" id="UP001190700"/>
    </source>
</evidence>
<evidence type="ECO:0000256" key="1">
    <source>
        <dbReference type="ARBA" id="ARBA00022617"/>
    </source>
</evidence>
<feature type="transmembrane region" description="Helical" evidence="4">
    <location>
        <begin position="147"/>
        <end position="167"/>
    </location>
</feature>
<sequence>MDLSFLCPVGSVRKKASGKTANEKPKSADAPLSVALKEATADAHSRSDNLIQAKSGLAFADKQVWGGLVCQFGLMYGTLEEELRRNSSKPHLAPLYEPFLAKLRRWDAFQKDVEYFLGTAPGTVGVPCSATEAYQQRIRHVSAESPFLLVAYAQTMYMALLSGGQILRRMSKAAMLLPDGQGGAIFEFEEIPTKTHRDFKLRFAAALDALPIDASMKEQLIAEKQSIFPRNDAIVMEVVREAPLSAYFSLVWPMLHASRYIALVGFIGIVAFGLAGGPSQAASSVQDLLVEWDEIS</sequence>
<reference evidence="5 6" key="1">
    <citation type="journal article" date="2015" name="Genome Biol. Evol.">
        <title>Comparative Genomics of a Bacterivorous Green Alga Reveals Evolutionary Causalities and Consequences of Phago-Mixotrophic Mode of Nutrition.</title>
        <authorList>
            <person name="Burns J.A."/>
            <person name="Paasch A."/>
            <person name="Narechania A."/>
            <person name="Kim E."/>
        </authorList>
    </citation>
    <scope>NUCLEOTIDE SEQUENCE [LARGE SCALE GENOMIC DNA]</scope>
    <source>
        <strain evidence="5 6">PLY_AMNH</strain>
    </source>
</reference>
<dbReference type="InterPro" id="IPR016084">
    <property type="entry name" value="Haem_Oase-like_multi-hlx"/>
</dbReference>
<proteinExistence type="predicted"/>
<evidence type="ECO:0000256" key="3">
    <source>
        <dbReference type="ARBA" id="ARBA00023004"/>
    </source>
</evidence>
<dbReference type="Pfam" id="PF01126">
    <property type="entry name" value="Heme_oxygenase"/>
    <property type="match status" value="1"/>
</dbReference>
<feature type="transmembrane region" description="Helical" evidence="4">
    <location>
        <begin position="260"/>
        <end position="279"/>
    </location>
</feature>
<accession>A0AAE0BFP4</accession>
<name>A0AAE0BFP4_9CHLO</name>
<dbReference type="Gene3D" id="1.20.910.10">
    <property type="entry name" value="Heme oxygenase-like"/>
    <property type="match status" value="1"/>
</dbReference>
<organism evidence="5 6">
    <name type="scientific">Cymbomonas tetramitiformis</name>
    <dbReference type="NCBI Taxonomy" id="36881"/>
    <lineage>
        <taxon>Eukaryota</taxon>
        <taxon>Viridiplantae</taxon>
        <taxon>Chlorophyta</taxon>
        <taxon>Pyramimonadophyceae</taxon>
        <taxon>Pyramimonadales</taxon>
        <taxon>Pyramimonadaceae</taxon>
        <taxon>Cymbomonas</taxon>
    </lineage>
</organism>
<evidence type="ECO:0000256" key="2">
    <source>
        <dbReference type="ARBA" id="ARBA00022723"/>
    </source>
</evidence>
<keyword evidence="6" id="KW-1185">Reference proteome</keyword>
<dbReference type="GO" id="GO:0006788">
    <property type="term" value="P:heme oxidation"/>
    <property type="evidence" value="ECO:0007669"/>
    <property type="project" value="InterPro"/>
</dbReference>
<keyword evidence="4" id="KW-1133">Transmembrane helix</keyword>
<dbReference type="GO" id="GO:0004392">
    <property type="term" value="F:heme oxygenase (decyclizing) activity"/>
    <property type="evidence" value="ECO:0007669"/>
    <property type="project" value="InterPro"/>
</dbReference>
<protein>
    <recommendedName>
        <fullName evidence="7">Heme oxygenase</fullName>
    </recommendedName>
</protein>
<dbReference type="PRINTS" id="PR00088">
    <property type="entry name" value="HAEMOXYGNASE"/>
</dbReference>
<evidence type="ECO:0000256" key="4">
    <source>
        <dbReference type="SAM" id="Phobius"/>
    </source>
</evidence>
<dbReference type="GO" id="GO:0046872">
    <property type="term" value="F:metal ion binding"/>
    <property type="evidence" value="ECO:0007669"/>
    <property type="project" value="UniProtKB-KW"/>
</dbReference>
<dbReference type="Proteomes" id="UP001190700">
    <property type="component" value="Unassembled WGS sequence"/>
</dbReference>
<evidence type="ECO:0000313" key="5">
    <source>
        <dbReference type="EMBL" id="KAK3235738.1"/>
    </source>
</evidence>
<dbReference type="PANTHER" id="PTHR10720">
    <property type="entry name" value="HEME OXYGENASE"/>
    <property type="match status" value="1"/>
</dbReference>
<dbReference type="InterPro" id="IPR002051">
    <property type="entry name" value="Haem_Oase"/>
</dbReference>
<comment type="caution">
    <text evidence="5">The sequence shown here is derived from an EMBL/GenBank/DDBJ whole genome shotgun (WGS) entry which is preliminary data.</text>
</comment>
<dbReference type="AlphaFoldDB" id="A0AAE0BFP4"/>
<dbReference type="EMBL" id="LGRX02035228">
    <property type="protein sequence ID" value="KAK3235738.1"/>
    <property type="molecule type" value="Genomic_DNA"/>
</dbReference>
<keyword evidence="4" id="KW-0812">Transmembrane</keyword>
<dbReference type="SUPFAM" id="SSF48613">
    <property type="entry name" value="Heme oxygenase-like"/>
    <property type="match status" value="1"/>
</dbReference>
<keyword evidence="2" id="KW-0479">Metal-binding</keyword>
<keyword evidence="3" id="KW-0408">Iron</keyword>
<dbReference type="CDD" id="cd19165">
    <property type="entry name" value="HemeO"/>
    <property type="match status" value="1"/>
</dbReference>
<evidence type="ECO:0008006" key="7">
    <source>
        <dbReference type="Google" id="ProtNLM"/>
    </source>
</evidence>
<dbReference type="InterPro" id="IPR016053">
    <property type="entry name" value="Haem_Oase-like"/>
</dbReference>
<keyword evidence="4" id="KW-0472">Membrane</keyword>